<dbReference type="AlphaFoldDB" id="A0A316AFW4"/>
<organism evidence="1 2">
    <name type="scientific">Dyadobacter jejuensis</name>
    <dbReference type="NCBI Taxonomy" id="1082580"/>
    <lineage>
        <taxon>Bacteria</taxon>
        <taxon>Pseudomonadati</taxon>
        <taxon>Bacteroidota</taxon>
        <taxon>Cytophagia</taxon>
        <taxon>Cytophagales</taxon>
        <taxon>Spirosomataceae</taxon>
        <taxon>Dyadobacter</taxon>
    </lineage>
</organism>
<proteinExistence type="predicted"/>
<keyword evidence="2" id="KW-1185">Reference proteome</keyword>
<accession>A0A316AFW4</accession>
<comment type="caution">
    <text evidence="1">The sequence shown here is derived from an EMBL/GenBank/DDBJ whole genome shotgun (WGS) entry which is preliminary data.</text>
</comment>
<name>A0A316AFW4_9BACT</name>
<sequence length="64" mass="7188">MERIEPDSPDLARELWDVEVYVDTMLTPDMSPINKGHALSLVEDFLVHHVIDLATQADRTAAKA</sequence>
<reference evidence="1 2" key="1">
    <citation type="submission" date="2018-03" db="EMBL/GenBank/DDBJ databases">
        <title>Genomic Encyclopedia of Archaeal and Bacterial Type Strains, Phase II (KMG-II): from individual species to whole genera.</title>
        <authorList>
            <person name="Goeker M."/>
        </authorList>
    </citation>
    <scope>NUCLEOTIDE SEQUENCE [LARGE SCALE GENOMIC DNA]</scope>
    <source>
        <strain evidence="1 2">DSM 100346</strain>
    </source>
</reference>
<evidence type="ECO:0000313" key="2">
    <source>
        <dbReference type="Proteomes" id="UP000245880"/>
    </source>
</evidence>
<dbReference type="EMBL" id="QGDT01000011">
    <property type="protein sequence ID" value="PWJ56511.1"/>
    <property type="molecule type" value="Genomic_DNA"/>
</dbReference>
<evidence type="ECO:0000313" key="1">
    <source>
        <dbReference type="EMBL" id="PWJ56511.1"/>
    </source>
</evidence>
<protein>
    <submittedName>
        <fullName evidence="1">Uncharacterized protein</fullName>
    </submittedName>
</protein>
<gene>
    <name evidence="1" type="ORF">CLV98_1114</name>
</gene>
<dbReference type="Proteomes" id="UP000245880">
    <property type="component" value="Unassembled WGS sequence"/>
</dbReference>